<dbReference type="Proteomes" id="UP000187209">
    <property type="component" value="Unassembled WGS sequence"/>
</dbReference>
<organism evidence="1 2">
    <name type="scientific">Stentor coeruleus</name>
    <dbReference type="NCBI Taxonomy" id="5963"/>
    <lineage>
        <taxon>Eukaryota</taxon>
        <taxon>Sar</taxon>
        <taxon>Alveolata</taxon>
        <taxon>Ciliophora</taxon>
        <taxon>Postciliodesmatophora</taxon>
        <taxon>Heterotrichea</taxon>
        <taxon>Heterotrichida</taxon>
        <taxon>Stentoridae</taxon>
        <taxon>Stentor</taxon>
    </lineage>
</organism>
<dbReference type="EMBL" id="MPUH01000651">
    <property type="protein sequence ID" value="OMJ76098.1"/>
    <property type="molecule type" value="Genomic_DNA"/>
</dbReference>
<accession>A0A1R2BH61</accession>
<reference evidence="1 2" key="1">
    <citation type="submission" date="2016-11" db="EMBL/GenBank/DDBJ databases">
        <title>The macronuclear genome of Stentor coeruleus: a giant cell with tiny introns.</title>
        <authorList>
            <person name="Slabodnick M."/>
            <person name="Ruby J.G."/>
            <person name="Reiff S.B."/>
            <person name="Swart E.C."/>
            <person name="Gosai S."/>
            <person name="Prabakaran S."/>
            <person name="Witkowska E."/>
            <person name="Larue G.E."/>
            <person name="Fisher S."/>
            <person name="Freeman R.M."/>
            <person name="Gunawardena J."/>
            <person name="Chu W."/>
            <person name="Stover N.A."/>
            <person name="Gregory B.D."/>
            <person name="Nowacki M."/>
            <person name="Derisi J."/>
            <person name="Roy S.W."/>
            <person name="Marshall W.F."/>
            <person name="Sood P."/>
        </authorList>
    </citation>
    <scope>NUCLEOTIDE SEQUENCE [LARGE SCALE GENOMIC DNA]</scope>
    <source>
        <strain evidence="1">WM001</strain>
    </source>
</reference>
<comment type="caution">
    <text evidence="1">The sequence shown here is derived from an EMBL/GenBank/DDBJ whole genome shotgun (WGS) entry which is preliminary data.</text>
</comment>
<evidence type="ECO:0000313" key="1">
    <source>
        <dbReference type="EMBL" id="OMJ76098.1"/>
    </source>
</evidence>
<proteinExistence type="predicted"/>
<gene>
    <name evidence="1" type="ORF">SteCoe_24601</name>
</gene>
<keyword evidence="2" id="KW-1185">Reference proteome</keyword>
<name>A0A1R2BH61_9CILI</name>
<dbReference type="AlphaFoldDB" id="A0A1R2BH61"/>
<sequence>MYLIPGQNQALKPTNTSLTKEQDFMTINELLMLEEELFDEKPHYKPLPKQTPKTTKALPLSIQLKGMRINVRYIKTSEGKRSRQMSNRSFVKEMKNPISIGRRAFSVNKNNMKKKRHDTPTPWDIDKQVDSLESARKVGFMRF</sequence>
<protein>
    <submittedName>
        <fullName evidence="1">Uncharacterized protein</fullName>
    </submittedName>
</protein>
<evidence type="ECO:0000313" key="2">
    <source>
        <dbReference type="Proteomes" id="UP000187209"/>
    </source>
</evidence>